<organism evidence="2 3">
    <name type="scientific">Cetraspora pellucida</name>
    <dbReference type="NCBI Taxonomy" id="1433469"/>
    <lineage>
        <taxon>Eukaryota</taxon>
        <taxon>Fungi</taxon>
        <taxon>Fungi incertae sedis</taxon>
        <taxon>Mucoromycota</taxon>
        <taxon>Glomeromycotina</taxon>
        <taxon>Glomeromycetes</taxon>
        <taxon>Diversisporales</taxon>
        <taxon>Gigasporaceae</taxon>
        <taxon>Cetraspora</taxon>
    </lineage>
</organism>
<evidence type="ECO:0000313" key="3">
    <source>
        <dbReference type="Proteomes" id="UP000789759"/>
    </source>
</evidence>
<comment type="caution">
    <text evidence="2">The sequence shown here is derived from an EMBL/GenBank/DDBJ whole genome shotgun (WGS) entry which is preliminary data.</text>
</comment>
<evidence type="ECO:0000313" key="2">
    <source>
        <dbReference type="EMBL" id="CAG8819969.1"/>
    </source>
</evidence>
<dbReference type="EMBL" id="CAJVQA010048608">
    <property type="protein sequence ID" value="CAG8819969.1"/>
    <property type="molecule type" value="Genomic_DNA"/>
</dbReference>
<dbReference type="AlphaFoldDB" id="A0A9N9KDC0"/>
<sequence>MDIENSTANNITMALQALVDLSDPMFERNNNQGETQEEAVLTNKKPSMEFK</sequence>
<proteinExistence type="predicted"/>
<dbReference type="Proteomes" id="UP000789759">
    <property type="component" value="Unassembled WGS sequence"/>
</dbReference>
<feature type="non-terminal residue" evidence="2">
    <location>
        <position position="51"/>
    </location>
</feature>
<evidence type="ECO:0000256" key="1">
    <source>
        <dbReference type="SAM" id="MobiDB-lite"/>
    </source>
</evidence>
<reference evidence="2" key="1">
    <citation type="submission" date="2021-06" db="EMBL/GenBank/DDBJ databases">
        <authorList>
            <person name="Kallberg Y."/>
            <person name="Tangrot J."/>
            <person name="Rosling A."/>
        </authorList>
    </citation>
    <scope>NUCLEOTIDE SEQUENCE</scope>
    <source>
        <strain evidence="2">FL966</strain>
    </source>
</reference>
<protein>
    <submittedName>
        <fullName evidence="2">7726_t:CDS:1</fullName>
    </submittedName>
</protein>
<keyword evidence="3" id="KW-1185">Reference proteome</keyword>
<gene>
    <name evidence="2" type="ORF">CPELLU_LOCUS19603</name>
</gene>
<name>A0A9N9KDC0_9GLOM</name>
<accession>A0A9N9KDC0</accession>
<feature type="region of interest" description="Disordered" evidence="1">
    <location>
        <begin position="26"/>
        <end position="51"/>
    </location>
</feature>